<protein>
    <submittedName>
        <fullName evidence="3">Bax inhibitor-1/YccA family protein</fullName>
    </submittedName>
</protein>
<proteinExistence type="predicted"/>
<evidence type="ECO:0000313" key="4">
    <source>
        <dbReference type="Proteomes" id="UP000281708"/>
    </source>
</evidence>
<feature type="transmembrane region" description="Helical" evidence="2">
    <location>
        <begin position="262"/>
        <end position="284"/>
    </location>
</feature>
<keyword evidence="2" id="KW-1133">Transmembrane helix</keyword>
<keyword evidence="2" id="KW-0472">Membrane</keyword>
<feature type="transmembrane region" description="Helical" evidence="2">
    <location>
        <begin position="191"/>
        <end position="214"/>
    </location>
</feature>
<feature type="transmembrane region" description="Helical" evidence="2">
    <location>
        <begin position="220"/>
        <end position="241"/>
    </location>
</feature>
<reference evidence="3 4" key="1">
    <citation type="submission" date="2018-10" db="EMBL/GenBank/DDBJ databases">
        <title>Marmoricola sp. 4Q3S-7 whole genome shotgun sequence.</title>
        <authorList>
            <person name="Li F."/>
        </authorList>
    </citation>
    <scope>NUCLEOTIDE SEQUENCE [LARGE SCALE GENOMIC DNA]</scope>
    <source>
        <strain evidence="3 4">4Q3S-7</strain>
    </source>
</reference>
<evidence type="ECO:0000313" key="3">
    <source>
        <dbReference type="EMBL" id="RLV50725.1"/>
    </source>
</evidence>
<dbReference type="PANTHER" id="PTHR41282">
    <property type="entry name" value="CONSERVED TRANSMEMBRANE PROTEIN-RELATED"/>
    <property type="match status" value="1"/>
</dbReference>
<feature type="transmembrane region" description="Helical" evidence="2">
    <location>
        <begin position="157"/>
        <end position="179"/>
    </location>
</feature>
<accession>A0A3L8P648</accession>
<dbReference type="Proteomes" id="UP000281708">
    <property type="component" value="Unassembled WGS sequence"/>
</dbReference>
<gene>
    <name evidence="3" type="ORF">D9V37_01815</name>
</gene>
<keyword evidence="2" id="KW-0812">Transmembrane</keyword>
<dbReference type="OrthoDB" id="116480at2"/>
<sequence length="287" mass="30344">MQSNNPVFRRAEGFNGKAYDGYGDPSTWSTGAGQTTVATPTSPYTHQSDQGRMTVDSVVQKTGLTLGVVLVAAVITWIVTGNVVSQDAFGEDYVNSSLAGGLYAAILVGALGGFVLSLVNSFKRVVSPALVIAYAACEGLFIGGISKLYQLQFGPGVVTGAVVGTVAAFAGTLAAYKFFNIKVTDKFRRAVTAAMFGFVGLVVLDMVLGFFGSAIGFNGFGTLGLIMSVVGLVIAIFMLMLDFDFVERGVAAGLPERESWRAAFGLTVTLIWIYIQLLRLLAILSRR</sequence>
<name>A0A3L8P648_9ACTN</name>
<feature type="transmembrane region" description="Helical" evidence="2">
    <location>
        <begin position="126"/>
        <end position="145"/>
    </location>
</feature>
<feature type="transmembrane region" description="Helical" evidence="2">
    <location>
        <begin position="100"/>
        <end position="119"/>
    </location>
</feature>
<comment type="caution">
    <text evidence="3">The sequence shown here is derived from an EMBL/GenBank/DDBJ whole genome shotgun (WGS) entry which is preliminary data.</text>
</comment>
<dbReference type="EMBL" id="RDBE01000001">
    <property type="protein sequence ID" value="RLV50725.1"/>
    <property type="molecule type" value="Genomic_DNA"/>
</dbReference>
<dbReference type="AlphaFoldDB" id="A0A3L8P648"/>
<dbReference type="Pfam" id="PF12811">
    <property type="entry name" value="BaxI_1"/>
    <property type="match status" value="1"/>
</dbReference>
<keyword evidence="4" id="KW-1185">Reference proteome</keyword>
<organism evidence="3 4">
    <name type="scientific">Nocardioides mangrovicus</name>
    <dbReference type="NCBI Taxonomy" id="2478913"/>
    <lineage>
        <taxon>Bacteria</taxon>
        <taxon>Bacillati</taxon>
        <taxon>Actinomycetota</taxon>
        <taxon>Actinomycetes</taxon>
        <taxon>Propionibacteriales</taxon>
        <taxon>Nocardioidaceae</taxon>
        <taxon>Nocardioides</taxon>
    </lineage>
</organism>
<evidence type="ECO:0000256" key="1">
    <source>
        <dbReference type="SAM" id="MobiDB-lite"/>
    </source>
</evidence>
<dbReference type="PANTHER" id="PTHR41282:SF1">
    <property type="entry name" value="CONSERVED TRANSMEMBRANE PROTEIN-RELATED"/>
    <property type="match status" value="1"/>
</dbReference>
<dbReference type="RefSeq" id="WP_121804406.1">
    <property type="nucleotide sequence ID" value="NZ_RDBE01000001.1"/>
</dbReference>
<feature type="region of interest" description="Disordered" evidence="1">
    <location>
        <begin position="30"/>
        <end position="49"/>
    </location>
</feature>
<feature type="transmembrane region" description="Helical" evidence="2">
    <location>
        <begin position="62"/>
        <end position="80"/>
    </location>
</feature>
<dbReference type="InterPro" id="IPR010539">
    <property type="entry name" value="BaxI_1-like"/>
</dbReference>
<evidence type="ECO:0000256" key="2">
    <source>
        <dbReference type="SAM" id="Phobius"/>
    </source>
</evidence>
<dbReference type="PIRSF" id="PIRSF009160">
    <property type="entry name" value="UCP009160"/>
    <property type="match status" value="1"/>
</dbReference>